<reference evidence="7" key="1">
    <citation type="submission" date="2016-04" db="EMBL/GenBank/DDBJ databases">
        <authorList>
            <person name="Nguyen H.D."/>
            <person name="Samba Siva P."/>
            <person name="Cullis J."/>
            <person name="Levesque C.A."/>
            <person name="Hambleton S."/>
        </authorList>
    </citation>
    <scope>NUCLEOTIDE SEQUENCE</scope>
    <source>
        <strain evidence="7">DAOMC 236416</strain>
    </source>
</reference>
<evidence type="ECO:0000256" key="6">
    <source>
        <dbReference type="SAM" id="MobiDB-lite"/>
    </source>
</evidence>
<feature type="region of interest" description="Disordered" evidence="6">
    <location>
        <begin position="1273"/>
        <end position="1294"/>
    </location>
</feature>
<feature type="region of interest" description="Disordered" evidence="6">
    <location>
        <begin position="1448"/>
        <end position="1467"/>
    </location>
</feature>
<dbReference type="Pfam" id="PF00270">
    <property type="entry name" value="DEAD"/>
    <property type="match status" value="1"/>
</dbReference>
<proteinExistence type="inferred from homology"/>
<dbReference type="GO" id="GO:0005524">
    <property type="term" value="F:ATP binding"/>
    <property type="evidence" value="ECO:0007669"/>
    <property type="project" value="UniProtKB-KW"/>
</dbReference>
<organism evidence="7 8">
    <name type="scientific">Tilletia indica</name>
    <dbReference type="NCBI Taxonomy" id="43049"/>
    <lineage>
        <taxon>Eukaryota</taxon>
        <taxon>Fungi</taxon>
        <taxon>Dikarya</taxon>
        <taxon>Basidiomycota</taxon>
        <taxon>Ustilaginomycotina</taxon>
        <taxon>Exobasidiomycetes</taxon>
        <taxon>Tilletiales</taxon>
        <taxon>Tilletiaceae</taxon>
        <taxon>Tilletia</taxon>
    </lineage>
</organism>
<dbReference type="Proteomes" id="UP000077521">
    <property type="component" value="Unassembled WGS sequence"/>
</dbReference>
<sequence length="1650" mass="179841">MIAPKTAEDYAKTFEKMMMFIMSLTYLCYGDALDVDADPRPAEDGLKNAMTSLVDAGSTLKGLIGEAAATHAPQAYWRLAAYLYTTTLPDEPEKSLLLNFVSTLALKQPINGDFKKASEFTPDLSRLIYVLKKCWGSAQHVRITKLAQDMEDFGNDIDRVKGKDHFRQEELRDAHNLDFGAEALYSCTWKWLDSIRAFGQACASKEDGLARCVWAPDGKSVRVGTHDIQMDAMKAMMKAAVTNMDSTLKELVGHCTVPLHASNFPLEHLVDDPTWTDPGASFATHPTNSALLRPEIFGDDVLSRHYTFINVVPGGQITKANLVADADAIGDMQQTEKKFLIAAAVAIHLTSGMPSRAEELTEATVVNDAGARDRSFFLGKDGEVFMDLTYSKSEWASSRKNLRVLLPAVGRMWAFYLGMVRPTLDMCFRMEHGVARTYAWCNMAKEPADGTVKWRGDVISTALGELSATSGLGFKINVSTLRHFAEAVCHKFFRAEVLEASGDAANTASNLIAMGYEPDEDQAEEFCDALDSTNKAKAAVKTSEVQRQDAFSAQSGRSLDTSWRLYARVIQHRSGVNDGIIAGARLASLTWQSFWSLTQINMGWGKTTATNMRSNPVGEKVERSVQTEFPSFGNIRDMMATAPKTQNGKPAGSLVTILAPNNSQGPEKISDELRSLISNAVAAGVASAMEQQKGCSAVSYSNPTSASKKAINARFALSIQDAKALEKLHRGSRYGGIRSIAVADTLTQVVAGRSHVVCVATTGAGKSDVIFLAAILAKREMAGLILLIVPYNALIQDMITTLRTNGIPAVWWEGPQSLGYKKGQPHVIVVSLNRAVSKPLLTWLSQPLNADRIERVIMDEAQVLLDERTLRSCVKHLPELTSLLKDKHWTFLSATIPPRQEAEFQQIVQLPLTFNRELTHRESLCYSIRQYSGKQQLVLELKALIAKATGPETYQRDQVMIVVKSKHDAMVLSASLNVGAYYTGTSDESPDAVFQEGRDAVLQAFLKGTTRVIVGTTGISVGINRPSVGLVVYIDAPYSIVSFAQGSGRASRDGRRGDIIVYLREDKDSSLPTTLETEDYAPPIDLCPISDGEALKMLLGNQVCLRLPMCGWLDGRVATCFELAAEPCSVCARNRGLKLSSISPTPSIPDSETDEDAARFEVITAPDLSDARTATQPTGSDLARAGGKPTAARQEGDRHAPTSAQVDAGKGASSVKQVGQREVDGSGYKRLGSALSKDNPKKTRQENYTAATKHLVEREKALIRAAVEAMDDGRDILDPPQKPRPAPGIHPITGRRVAPGLRASWSLDSDDIDEEPDERFLQGSLERMAAGAPPADVLEPPPPSGQLPVGDFKGKGKAMEPASSWTDSVDFITSPAPDEELDHATRRPAPWSPFHPLHSMTSRNTPAGLAAEQSIFGPGSSRTNANRQVVADPVWSISKGILPEFRHPTSSTPTSAHLSTSSGPNMDGLATKMRTGVATESVERLSDVTAYSGAVRDILPKTRSKCPMCHLLKKPSGHAPARCTTEHLDMTAQMKFRRDQANRWGYGQACFYCHLPQDICLRRNAIKECSFAEHKDLVRGMLMLLSAYPGMLATANDLASLFNKEYVLGPPAGALQMGEEWRSLVYFHGVPMYRAFQAIAALLFVFDGRL</sequence>
<dbReference type="PROSITE" id="PS51192">
    <property type="entry name" value="HELICASE_ATP_BIND_1"/>
    <property type="match status" value="1"/>
</dbReference>
<dbReference type="InterPro" id="IPR001650">
    <property type="entry name" value="Helicase_C-like"/>
</dbReference>
<dbReference type="SUPFAM" id="SSF52540">
    <property type="entry name" value="P-loop containing nucleoside triphosphate hydrolases"/>
    <property type="match status" value="1"/>
</dbReference>
<protein>
    <recommendedName>
        <fullName evidence="5">DNA 3'-5' helicase</fullName>
        <ecNumber evidence="5">5.6.2.4</ecNumber>
    </recommendedName>
</protein>
<dbReference type="GO" id="GO:0009378">
    <property type="term" value="F:four-way junction helicase activity"/>
    <property type="evidence" value="ECO:0007669"/>
    <property type="project" value="TreeGrafter"/>
</dbReference>
<dbReference type="InterPro" id="IPR014001">
    <property type="entry name" value="Helicase_ATP-bd"/>
</dbReference>
<evidence type="ECO:0000313" key="8">
    <source>
        <dbReference type="Proteomes" id="UP000077521"/>
    </source>
</evidence>
<evidence type="ECO:0000313" key="7">
    <source>
        <dbReference type="EMBL" id="KAE8240982.1"/>
    </source>
</evidence>
<dbReference type="GO" id="GO:0000724">
    <property type="term" value="P:double-strand break repair via homologous recombination"/>
    <property type="evidence" value="ECO:0007669"/>
    <property type="project" value="TreeGrafter"/>
</dbReference>
<comment type="caution">
    <text evidence="7">The sequence shown here is derived from an EMBL/GenBank/DDBJ whole genome shotgun (WGS) entry which is preliminary data.</text>
</comment>
<accession>A0A177T9D6</accession>
<dbReference type="Pfam" id="PF00271">
    <property type="entry name" value="Helicase_C"/>
    <property type="match status" value="1"/>
</dbReference>
<dbReference type="SMART" id="SM00490">
    <property type="entry name" value="HELICc"/>
    <property type="match status" value="1"/>
</dbReference>
<dbReference type="EC" id="5.6.2.4" evidence="5"/>
<reference evidence="7" key="2">
    <citation type="journal article" date="2019" name="IMA Fungus">
        <title>Genome sequencing and comparison of five Tilletia species to identify candidate genes for the detection of regulated species infecting wheat.</title>
        <authorList>
            <person name="Nguyen H.D.T."/>
            <person name="Sultana T."/>
            <person name="Kesanakurti P."/>
            <person name="Hambleton S."/>
        </authorList>
    </citation>
    <scope>NUCLEOTIDE SEQUENCE</scope>
    <source>
        <strain evidence="7">DAOMC 236416</strain>
    </source>
</reference>
<keyword evidence="2" id="KW-0547">Nucleotide-binding</keyword>
<dbReference type="InterPro" id="IPR027417">
    <property type="entry name" value="P-loop_NTPase"/>
</dbReference>
<comment type="similarity">
    <text evidence="1">Belongs to the helicase family. RecQ subfamily.</text>
</comment>
<evidence type="ECO:0000256" key="2">
    <source>
        <dbReference type="ARBA" id="ARBA00022741"/>
    </source>
</evidence>
<dbReference type="PANTHER" id="PTHR13710:SF154">
    <property type="entry name" value="RECQ HELICASE, PUTATIVE (AFU_ORTHOLOGUE AFUA_6G14720)-RELATED"/>
    <property type="match status" value="1"/>
</dbReference>
<dbReference type="GO" id="GO:0043138">
    <property type="term" value="F:3'-5' DNA helicase activity"/>
    <property type="evidence" value="ECO:0007669"/>
    <property type="project" value="UniProtKB-EC"/>
</dbReference>
<dbReference type="GO" id="GO:0003676">
    <property type="term" value="F:nucleic acid binding"/>
    <property type="evidence" value="ECO:0007669"/>
    <property type="project" value="InterPro"/>
</dbReference>
<feature type="region of interest" description="Disordered" evidence="6">
    <location>
        <begin position="1163"/>
        <end position="1244"/>
    </location>
</feature>
<dbReference type="InterPro" id="IPR011545">
    <property type="entry name" value="DEAD/DEAH_box_helicase_dom"/>
</dbReference>
<keyword evidence="8" id="KW-1185">Reference proteome</keyword>
<dbReference type="Gene3D" id="3.40.50.300">
    <property type="entry name" value="P-loop containing nucleotide triphosphate hydrolases"/>
    <property type="match status" value="2"/>
</dbReference>
<dbReference type="EMBL" id="LWDF02000994">
    <property type="protein sequence ID" value="KAE8240982.1"/>
    <property type="molecule type" value="Genomic_DNA"/>
</dbReference>
<dbReference type="GO" id="GO:0005737">
    <property type="term" value="C:cytoplasm"/>
    <property type="evidence" value="ECO:0007669"/>
    <property type="project" value="TreeGrafter"/>
</dbReference>
<dbReference type="GO" id="GO:0005694">
    <property type="term" value="C:chromosome"/>
    <property type="evidence" value="ECO:0007669"/>
    <property type="project" value="TreeGrafter"/>
</dbReference>
<evidence type="ECO:0000256" key="4">
    <source>
        <dbReference type="ARBA" id="ARBA00034617"/>
    </source>
</evidence>
<evidence type="ECO:0000256" key="3">
    <source>
        <dbReference type="ARBA" id="ARBA00022840"/>
    </source>
</evidence>
<dbReference type="PANTHER" id="PTHR13710">
    <property type="entry name" value="DNA HELICASE RECQ FAMILY MEMBER"/>
    <property type="match status" value="1"/>
</dbReference>
<evidence type="ECO:0000256" key="1">
    <source>
        <dbReference type="ARBA" id="ARBA00005446"/>
    </source>
</evidence>
<keyword evidence="3" id="KW-0067">ATP-binding</keyword>
<comment type="catalytic activity">
    <reaction evidence="4">
        <text>Couples ATP hydrolysis with the unwinding of duplex DNA by translocating in the 3'-5' direction.</text>
        <dbReference type="EC" id="5.6.2.4"/>
    </reaction>
</comment>
<evidence type="ECO:0000256" key="5">
    <source>
        <dbReference type="ARBA" id="ARBA00034808"/>
    </source>
</evidence>
<gene>
    <name evidence="7" type="ORF">A4X13_0g7613</name>
</gene>
<dbReference type="SMART" id="SM00487">
    <property type="entry name" value="DEXDc"/>
    <property type="match status" value="1"/>
</dbReference>
<dbReference type="PROSITE" id="PS51194">
    <property type="entry name" value="HELICASE_CTER"/>
    <property type="match status" value="1"/>
</dbReference>
<feature type="compositionally biased region" description="Polar residues" evidence="6">
    <location>
        <begin position="1448"/>
        <end position="1464"/>
    </location>
</feature>
<name>A0A177T9D6_9BASI</name>